<evidence type="ECO:0008006" key="4">
    <source>
        <dbReference type="Google" id="ProtNLM"/>
    </source>
</evidence>
<name>A0A1H3ACH1_9BACL</name>
<dbReference type="STRING" id="1048340.SAMN05444487_11340"/>
<evidence type="ECO:0000256" key="1">
    <source>
        <dbReference type="SAM" id="Phobius"/>
    </source>
</evidence>
<keyword evidence="1" id="KW-0472">Membrane</keyword>
<organism evidence="2 3">
    <name type="scientific">Marininema mesophilum</name>
    <dbReference type="NCBI Taxonomy" id="1048340"/>
    <lineage>
        <taxon>Bacteria</taxon>
        <taxon>Bacillati</taxon>
        <taxon>Bacillota</taxon>
        <taxon>Bacilli</taxon>
        <taxon>Bacillales</taxon>
        <taxon>Thermoactinomycetaceae</taxon>
        <taxon>Marininema</taxon>
    </lineage>
</organism>
<reference evidence="2 3" key="1">
    <citation type="submission" date="2016-10" db="EMBL/GenBank/DDBJ databases">
        <authorList>
            <person name="de Groot N.N."/>
        </authorList>
    </citation>
    <scope>NUCLEOTIDE SEQUENCE [LARGE SCALE GENOMIC DNA]</scope>
    <source>
        <strain evidence="2 3">DSM 45610</strain>
    </source>
</reference>
<feature type="transmembrane region" description="Helical" evidence="1">
    <location>
        <begin position="140"/>
        <end position="164"/>
    </location>
</feature>
<keyword evidence="1" id="KW-1133">Transmembrane helix</keyword>
<accession>A0A1H3ACH1</accession>
<evidence type="ECO:0000313" key="3">
    <source>
        <dbReference type="Proteomes" id="UP000198534"/>
    </source>
</evidence>
<feature type="transmembrane region" description="Helical" evidence="1">
    <location>
        <begin position="54"/>
        <end position="75"/>
    </location>
</feature>
<keyword evidence="3" id="KW-1185">Reference proteome</keyword>
<feature type="transmembrane region" description="Helical" evidence="1">
    <location>
        <begin position="113"/>
        <end position="134"/>
    </location>
</feature>
<keyword evidence="1" id="KW-0812">Transmembrane</keyword>
<proteinExistence type="predicted"/>
<dbReference type="EMBL" id="FNNQ01000013">
    <property type="protein sequence ID" value="SDX27400.1"/>
    <property type="molecule type" value="Genomic_DNA"/>
</dbReference>
<dbReference type="AlphaFoldDB" id="A0A1H3ACH1"/>
<feature type="transmembrane region" description="Helical" evidence="1">
    <location>
        <begin position="211"/>
        <end position="233"/>
    </location>
</feature>
<protein>
    <recommendedName>
        <fullName evidence="4">ABC-2 type transport system permease protein</fullName>
    </recommendedName>
</protein>
<dbReference type="RefSeq" id="WP_091741503.1">
    <property type="nucleotide sequence ID" value="NZ_FNNQ01000013.1"/>
</dbReference>
<evidence type="ECO:0000313" key="2">
    <source>
        <dbReference type="EMBL" id="SDX27400.1"/>
    </source>
</evidence>
<gene>
    <name evidence="2" type="ORF">SAMN05444487_11340</name>
</gene>
<dbReference type="OrthoDB" id="2380965at2"/>
<feature type="transmembrane region" description="Helical" evidence="1">
    <location>
        <begin position="21"/>
        <end position="42"/>
    </location>
</feature>
<dbReference type="Proteomes" id="UP000198534">
    <property type="component" value="Unassembled WGS sequence"/>
</dbReference>
<sequence length="246" mass="28145">MTTGQEILHLLRYELKRTWPALIGTFLLTLTLGGSIALLISSDMAFFKESITPISIPIDILFITMLPYFCTIYGAKEYWSLTKLRQDPFAQQLAWYRTLPISLDGFVMARMSLSLILVAVMCISFFLPFLFFVFGNQMAIGGFLSFSLIWAAYAFGIGSAYTFLEWAKRGIWLFWIPTITIFAIISPLLLWVNIAYRFNIVSWTLKLSVHYPILSVSIAWIGAACLILGWFFLIKNRIRTRDLAID</sequence>
<feature type="transmembrane region" description="Helical" evidence="1">
    <location>
        <begin position="171"/>
        <end position="191"/>
    </location>
</feature>